<dbReference type="InterPro" id="IPR000276">
    <property type="entry name" value="GPCR_Rhodpsn"/>
</dbReference>
<feature type="transmembrane region" description="Helical" evidence="10">
    <location>
        <begin position="80"/>
        <end position="101"/>
    </location>
</feature>
<feature type="transmembrane region" description="Helical" evidence="10">
    <location>
        <begin position="39"/>
        <end position="60"/>
    </location>
</feature>
<keyword evidence="4 10" id="KW-1133">Transmembrane helix</keyword>
<feature type="non-terminal residue" evidence="12">
    <location>
        <position position="280"/>
    </location>
</feature>
<keyword evidence="5" id="KW-0297">G-protein coupled receptor</keyword>
<dbReference type="OrthoDB" id="5959154at2759"/>
<dbReference type="GO" id="GO:0004956">
    <property type="term" value="F:prostaglandin D receptor activity"/>
    <property type="evidence" value="ECO:0007669"/>
    <property type="project" value="TreeGrafter"/>
</dbReference>
<dbReference type="InterPro" id="IPR000370">
    <property type="entry name" value="Prostglndn_IP_rcpt"/>
</dbReference>
<dbReference type="PROSITE" id="PS50262">
    <property type="entry name" value="G_PROTEIN_RECEP_F1_2"/>
    <property type="match status" value="1"/>
</dbReference>
<dbReference type="PANTHER" id="PTHR11866:SF14">
    <property type="entry name" value="PROSTAGLANDIN D2 RECEPTOR"/>
    <property type="match status" value="1"/>
</dbReference>
<dbReference type="PRINTS" id="PR01788">
    <property type="entry name" value="PROSTANOIDR"/>
</dbReference>
<reference evidence="12 13" key="1">
    <citation type="submission" date="2019-09" db="EMBL/GenBank/DDBJ databases">
        <title>Bird 10,000 Genomes (B10K) Project - Family phase.</title>
        <authorList>
            <person name="Zhang G."/>
        </authorList>
    </citation>
    <scope>NUCLEOTIDE SEQUENCE [LARGE SCALE GENOMIC DNA]</scope>
    <source>
        <strain evidence="12">B10K-DU-021-26</strain>
        <tissue evidence="12">Mixed tissue sample</tissue>
    </source>
</reference>
<feature type="transmembrane region" description="Helical" evidence="10">
    <location>
        <begin position="181"/>
        <end position="200"/>
    </location>
</feature>
<evidence type="ECO:0000313" key="13">
    <source>
        <dbReference type="Proteomes" id="UP000530263"/>
    </source>
</evidence>
<evidence type="ECO:0000256" key="5">
    <source>
        <dbReference type="ARBA" id="ARBA00023040"/>
    </source>
</evidence>
<accession>A0A7K4SFG5</accession>
<feature type="domain" description="G-protein coupled receptors family 1 profile" evidence="11">
    <location>
        <begin position="1"/>
        <end position="235"/>
    </location>
</feature>
<keyword evidence="9" id="KW-0807">Transducer</keyword>
<keyword evidence="3 10" id="KW-0812">Transmembrane</keyword>
<evidence type="ECO:0000256" key="9">
    <source>
        <dbReference type="ARBA" id="ARBA00023224"/>
    </source>
</evidence>
<dbReference type="GO" id="GO:0006954">
    <property type="term" value="P:inflammatory response"/>
    <property type="evidence" value="ECO:0007669"/>
    <property type="project" value="TreeGrafter"/>
</dbReference>
<feature type="non-terminal residue" evidence="12">
    <location>
        <position position="1"/>
    </location>
</feature>
<evidence type="ECO:0000256" key="8">
    <source>
        <dbReference type="ARBA" id="ARBA00023180"/>
    </source>
</evidence>
<dbReference type="Gene3D" id="1.20.1070.10">
    <property type="entry name" value="Rhodopsin 7-helix transmembrane proteins"/>
    <property type="match status" value="1"/>
</dbReference>
<dbReference type="Pfam" id="PF00001">
    <property type="entry name" value="7tm_1"/>
    <property type="match status" value="1"/>
</dbReference>
<comment type="caution">
    <text evidence="12">The sequence shown here is derived from an EMBL/GenBank/DDBJ whole genome shotgun (WGS) entry which is preliminary data.</text>
</comment>
<organism evidence="12 13">
    <name type="scientific">Columbina picui</name>
    <name type="common">Picui ground-dove</name>
    <dbReference type="NCBI Taxonomy" id="115618"/>
    <lineage>
        <taxon>Eukaryota</taxon>
        <taxon>Metazoa</taxon>
        <taxon>Chordata</taxon>
        <taxon>Craniata</taxon>
        <taxon>Vertebrata</taxon>
        <taxon>Euteleostomi</taxon>
        <taxon>Archelosauria</taxon>
        <taxon>Archosauria</taxon>
        <taxon>Dinosauria</taxon>
        <taxon>Saurischia</taxon>
        <taxon>Theropoda</taxon>
        <taxon>Coelurosauria</taxon>
        <taxon>Aves</taxon>
        <taxon>Neognathae</taxon>
        <taxon>Neoaves</taxon>
        <taxon>Columbimorphae</taxon>
        <taxon>Columbiformes</taxon>
        <taxon>Columbidae</taxon>
        <taxon>Columbina</taxon>
    </lineage>
</organism>
<evidence type="ECO:0000256" key="1">
    <source>
        <dbReference type="ARBA" id="ARBA00004651"/>
    </source>
</evidence>
<evidence type="ECO:0000256" key="4">
    <source>
        <dbReference type="ARBA" id="ARBA00022989"/>
    </source>
</evidence>
<evidence type="ECO:0000256" key="10">
    <source>
        <dbReference type="SAM" id="Phobius"/>
    </source>
</evidence>
<name>A0A7K4SFG5_COLPI</name>
<proteinExistence type="predicted"/>
<feature type="transmembrane region" description="Helical" evidence="10">
    <location>
        <begin position="220"/>
        <end position="238"/>
    </location>
</feature>
<dbReference type="GO" id="GO:0005886">
    <property type="term" value="C:plasma membrane"/>
    <property type="evidence" value="ECO:0007669"/>
    <property type="project" value="UniProtKB-SubCell"/>
</dbReference>
<dbReference type="GO" id="GO:0007204">
    <property type="term" value="P:positive regulation of cytosolic calcium ion concentration"/>
    <property type="evidence" value="ECO:0007669"/>
    <property type="project" value="TreeGrafter"/>
</dbReference>
<gene>
    <name evidence="12" type="primary">Ptgdr</name>
    <name evidence="12" type="ORF">COLPIC_R01388</name>
</gene>
<evidence type="ECO:0000313" key="12">
    <source>
        <dbReference type="EMBL" id="NWQ83757.1"/>
    </source>
</evidence>
<dbReference type="SUPFAM" id="SSF81321">
    <property type="entry name" value="Family A G protein-coupled receptor-like"/>
    <property type="match status" value="1"/>
</dbReference>
<keyword evidence="2" id="KW-1003">Cell membrane</keyword>
<keyword evidence="7" id="KW-0675">Receptor</keyword>
<dbReference type="PANTHER" id="PTHR11866">
    <property type="entry name" value="G-PROTEIN COUPLED RECEPTOR FAMILY 1 MEMBER"/>
    <property type="match status" value="1"/>
</dbReference>
<dbReference type="PRINTS" id="PR00856">
    <property type="entry name" value="PRSTNOIDIPR"/>
</dbReference>
<dbReference type="InterPro" id="IPR008365">
    <property type="entry name" value="Prostanoid_rcpt"/>
</dbReference>
<comment type="subcellular location">
    <subcellularLocation>
        <location evidence="1">Cell membrane</location>
        <topology evidence="1">Multi-pass membrane protein</topology>
    </subcellularLocation>
</comment>
<dbReference type="AlphaFoldDB" id="A0A7K4SFG5"/>
<dbReference type="Proteomes" id="UP000530263">
    <property type="component" value="Unassembled WGS sequence"/>
</dbReference>
<dbReference type="EMBL" id="VYZG01003705">
    <property type="protein sequence ID" value="NWQ83757.1"/>
    <property type="molecule type" value="Genomic_DNA"/>
</dbReference>
<feature type="transmembrane region" description="Helical" evidence="10">
    <location>
        <begin position="131"/>
        <end position="151"/>
    </location>
</feature>
<evidence type="ECO:0000259" key="11">
    <source>
        <dbReference type="PROSITE" id="PS50262"/>
    </source>
</evidence>
<dbReference type="InterPro" id="IPR017452">
    <property type="entry name" value="GPCR_Rhodpsn_7TM"/>
</dbReference>
<evidence type="ECO:0000256" key="6">
    <source>
        <dbReference type="ARBA" id="ARBA00023136"/>
    </source>
</evidence>
<evidence type="ECO:0000256" key="3">
    <source>
        <dbReference type="ARBA" id="ARBA00022692"/>
    </source>
</evidence>
<keyword evidence="13" id="KW-1185">Reference proteome</keyword>
<sequence length="280" mass="30895">LGKCLLSPIVLAAYAYNRSLSELGPSGRSEGEPGVLCQLFAFFMAFFGLAPTLLLLAMALECWLSLGHPYFYRRHLTRRLGAMLGPVAAGLCALFCALPLLGFGVPMQYCPGTWCFIRMAGGGPRQLGFPVLYASLMGLLVLAIGACNVSSMRHLYGMARRQPHRGPPTTATPHMEEFDHLVLLGLMTVLFTICSLPLIIRAYMNKFSQEEDSHDWDLLALRFLSINSIVDPWVFAILRPPVLRFMRSVLCCRVSPTSQDRQTLSPAKTKLAARLDPCGQ</sequence>
<keyword evidence="8" id="KW-0325">Glycoprotein</keyword>
<evidence type="ECO:0000256" key="7">
    <source>
        <dbReference type="ARBA" id="ARBA00023170"/>
    </source>
</evidence>
<keyword evidence="6 10" id="KW-0472">Membrane</keyword>
<evidence type="ECO:0000256" key="2">
    <source>
        <dbReference type="ARBA" id="ARBA00022475"/>
    </source>
</evidence>
<protein>
    <submittedName>
        <fullName evidence="12">PD2R protein</fullName>
    </submittedName>
</protein>